<dbReference type="EMBL" id="JAPFFF010000003">
    <property type="protein sequence ID" value="KAK8894010.1"/>
    <property type="molecule type" value="Genomic_DNA"/>
</dbReference>
<evidence type="ECO:0000313" key="1">
    <source>
        <dbReference type="EMBL" id="KAK8894010.1"/>
    </source>
</evidence>
<gene>
    <name evidence="1" type="ORF">M9Y10_022442</name>
</gene>
<sequence length="218" mass="26196">MDQEDRLQQQLHQVGYNVPKNIVQEFSQFLQTESYNSMNNDNKESISFQTQTKKTNKKRKTAKKKKVVSTTRRQLTLPADFQQEEDIWITKIQQLQQKANAIDLQLQACCEICSNEGRYSCSPLYFFNYENYKDPYPKIRKCSGGHGYILPPPWRAFRHRYPIYKNEVYSRPPDFINELRAIERKPRPYVPGNEQRNDDMRFRVREKLRYSHPDFHVY</sequence>
<keyword evidence="2" id="KW-1185">Reference proteome</keyword>
<dbReference type="Proteomes" id="UP001470230">
    <property type="component" value="Unassembled WGS sequence"/>
</dbReference>
<proteinExistence type="predicted"/>
<organism evidence="1 2">
    <name type="scientific">Tritrichomonas musculus</name>
    <dbReference type="NCBI Taxonomy" id="1915356"/>
    <lineage>
        <taxon>Eukaryota</taxon>
        <taxon>Metamonada</taxon>
        <taxon>Parabasalia</taxon>
        <taxon>Tritrichomonadida</taxon>
        <taxon>Tritrichomonadidae</taxon>
        <taxon>Tritrichomonas</taxon>
    </lineage>
</organism>
<name>A0ABR2KSB5_9EUKA</name>
<comment type="caution">
    <text evidence="1">The sequence shown here is derived from an EMBL/GenBank/DDBJ whole genome shotgun (WGS) entry which is preliminary data.</text>
</comment>
<reference evidence="1 2" key="1">
    <citation type="submission" date="2024-04" db="EMBL/GenBank/DDBJ databases">
        <title>Tritrichomonas musculus Genome.</title>
        <authorList>
            <person name="Alves-Ferreira E."/>
            <person name="Grigg M."/>
            <person name="Lorenzi H."/>
            <person name="Galac M."/>
        </authorList>
    </citation>
    <scope>NUCLEOTIDE SEQUENCE [LARGE SCALE GENOMIC DNA]</scope>
    <source>
        <strain evidence="1 2">EAF2021</strain>
    </source>
</reference>
<evidence type="ECO:0000313" key="2">
    <source>
        <dbReference type="Proteomes" id="UP001470230"/>
    </source>
</evidence>
<protein>
    <submittedName>
        <fullName evidence="1">Uncharacterized protein</fullName>
    </submittedName>
</protein>
<accession>A0ABR2KSB5</accession>